<keyword evidence="2" id="KW-1185">Reference proteome</keyword>
<dbReference type="SUPFAM" id="SSF141571">
    <property type="entry name" value="Pentapeptide repeat-like"/>
    <property type="match status" value="2"/>
</dbReference>
<comment type="caution">
    <text evidence="1">The sequence shown here is derived from an EMBL/GenBank/DDBJ whole genome shotgun (WGS) entry which is preliminary data.</text>
</comment>
<evidence type="ECO:0000313" key="1">
    <source>
        <dbReference type="EMBL" id="EGY28060.1"/>
    </source>
</evidence>
<reference evidence="1 2" key="1">
    <citation type="journal article" date="2012" name="Genome Res.">
        <title>Genomic basis of endosymbiont-conferred protection against an insect parasitoid.</title>
        <authorList>
            <person name="Hansen A.K."/>
            <person name="Vorburger C."/>
            <person name="Moran N.A."/>
        </authorList>
    </citation>
    <scope>NUCLEOTIDE SEQUENCE [LARGE SCALE GENOMIC DNA]</scope>
    <source>
        <strain evidence="2">R5.15</strain>
    </source>
</reference>
<gene>
    <name evidence="1" type="ORF">Rin_00020170</name>
</gene>
<dbReference type="AlphaFoldDB" id="G2H1S3"/>
<evidence type="ECO:0000313" key="2">
    <source>
        <dbReference type="Proteomes" id="UP000004116"/>
    </source>
</evidence>
<organism evidence="1 2">
    <name type="scientific">Candidatus Regiella insecticola 5.15</name>
    <dbReference type="NCBI Taxonomy" id="1005043"/>
    <lineage>
        <taxon>Bacteria</taxon>
        <taxon>Pseudomonadati</taxon>
        <taxon>Pseudomonadota</taxon>
        <taxon>Gammaproteobacteria</taxon>
        <taxon>Enterobacterales</taxon>
        <taxon>Enterobacteriaceae</taxon>
        <taxon>aphid secondary symbionts</taxon>
        <taxon>Candidatus Regiella</taxon>
    </lineage>
</organism>
<dbReference type="PANTHER" id="PTHR14136:SF17">
    <property type="entry name" value="BTB_POZ DOMAIN-CONTAINING PROTEIN KCTD9"/>
    <property type="match status" value="1"/>
</dbReference>
<sequence>MTLITRTALSNRAIFNGFEGGVTKIHHSKPTIWERIFGVGFSWHLSLDKYRANKKQAFSELTQKFLEKLNNNEDITSVTINTDNKNLTVSEYNGSVKLELDGVTKTLEKMTLKHFVTRLKLDIAEHTKLYPTVDPHLSKLDPNELAGMDLTDMNLAEMDLSGFDLRGTTFKNTSLEEGVTLRAAKLDGDVLLSFINKGVDLTLIREAIFDESALQVAIDNGIELSEANLQQTGFNSADIDMKKAIFDESALKAAIEKGIALSDINLSQINLRKASTIRDPWNPDVSVSLKGAILDKSALQAVIEKEGDLTGVHLTGISLTNINLSQLYSSMIRMEKPNLQWAILDRESLLKAIETNFDLSGTDLTGLDLRGITFRAPFRRDVQMKGAQLGEGTILDRDSLIAVIKGGADLRSVNPKGVKLNDKDILDALKNTEFNLSDFNLNGVTLNPELLIEAIRVGANLEGAILKIDRAYTHNGQDSHKGNSYLQGVNLKGLIMKDEHAMRWAIQEGAPSDLSLMGFDLRNTNWAGINLENLNLKGAILNGYSLRAMGNLQHVNLEEINLFSAGSLAGVNLTNTNISLALPTKWSDAYLDSALNHHSLLLVIDSINDDAIKIKLMRQLLKSMDQPQIDLSPYLNSLSLLLKQPYLNDPEITQRVIQPIIKYANSDSWTGIEPYVAQALLNFVKSDENFDYIKNNGFFIQLILNSLSHCNPALIESNKRMYKQLSESDQKMYKEMTKSDERISENLYEIAKQLYEKYLSLDRIKRITEEFTFDGIAVDDDEVDGIKKKPDWTDPEANHCVLVAGNRLMMLSQKDLTNMLTASTIKKSVDWNRFYLYKQNDDHSLSDVVSETQDLGKVFKTFKLFDNSYQFSQKTETRHCL</sequence>
<dbReference type="RefSeq" id="WP_006707652.1">
    <property type="nucleotide sequence ID" value="NZ_AGCA01000468.1"/>
</dbReference>
<dbReference type="Pfam" id="PF00805">
    <property type="entry name" value="Pentapeptide"/>
    <property type="match status" value="1"/>
</dbReference>
<accession>G2H1S3</accession>
<dbReference type="Gene3D" id="3.40.1850.10">
    <property type="entry name" value="HECT-like ubiquitin ligase"/>
    <property type="match status" value="1"/>
</dbReference>
<dbReference type="OrthoDB" id="447347at2"/>
<dbReference type="PANTHER" id="PTHR14136">
    <property type="entry name" value="BTB_POZ DOMAIN-CONTAINING PROTEIN KCTD9"/>
    <property type="match status" value="1"/>
</dbReference>
<dbReference type="InterPro" id="IPR001646">
    <property type="entry name" value="5peptide_repeat"/>
</dbReference>
<dbReference type="EMBL" id="AGCA01000468">
    <property type="protein sequence ID" value="EGY28060.1"/>
    <property type="molecule type" value="Genomic_DNA"/>
</dbReference>
<name>G2H1S3_9ENTR</name>
<dbReference type="Proteomes" id="UP000004116">
    <property type="component" value="Unassembled WGS sequence"/>
</dbReference>
<dbReference type="Gene3D" id="2.160.20.80">
    <property type="entry name" value="E3 ubiquitin-protein ligase SopA"/>
    <property type="match status" value="2"/>
</dbReference>
<protein>
    <submittedName>
        <fullName evidence="1">Putative low-complexity protein</fullName>
    </submittedName>
</protein>
<proteinExistence type="predicted"/>
<dbReference type="InterPro" id="IPR051082">
    <property type="entry name" value="Pentapeptide-BTB/POZ_domain"/>
</dbReference>
<dbReference type="Gene3D" id="1.25.40.300">
    <property type="entry name" value="Putative secreted effector protein"/>
    <property type="match status" value="1"/>
</dbReference>